<keyword evidence="2" id="KW-0662">Pyridine nucleotide biosynthesis</keyword>
<evidence type="ECO:0000256" key="6">
    <source>
        <dbReference type="ARBA" id="ARBA00037900"/>
    </source>
</evidence>
<evidence type="ECO:0000313" key="10">
    <source>
        <dbReference type="Proteomes" id="UP000694865"/>
    </source>
</evidence>
<dbReference type="Pfam" id="PF00857">
    <property type="entry name" value="Isochorismatase"/>
    <property type="match status" value="1"/>
</dbReference>
<proteinExistence type="inferred from homology"/>
<dbReference type="PANTHER" id="PTHR11080">
    <property type="entry name" value="PYRAZINAMIDASE/NICOTINAMIDASE"/>
    <property type="match status" value="1"/>
</dbReference>
<dbReference type="InterPro" id="IPR002048">
    <property type="entry name" value="EF_hand_dom"/>
</dbReference>
<keyword evidence="3" id="KW-0479">Metal-binding</keyword>
<evidence type="ECO:0000256" key="4">
    <source>
        <dbReference type="ARBA" id="ARBA00022801"/>
    </source>
</evidence>
<dbReference type="SMART" id="SM00054">
    <property type="entry name" value="EFh"/>
    <property type="match status" value="2"/>
</dbReference>
<keyword evidence="10" id="KW-1185">Reference proteome</keyword>
<dbReference type="PANTHER" id="PTHR11080:SF2">
    <property type="entry name" value="LD05707P"/>
    <property type="match status" value="1"/>
</dbReference>
<dbReference type="InterPro" id="IPR036380">
    <property type="entry name" value="Isochorismatase-like_sf"/>
</dbReference>
<keyword evidence="5" id="KW-0106">Calcium</keyword>
<dbReference type="Pfam" id="PF13499">
    <property type="entry name" value="EF-hand_7"/>
    <property type="match status" value="1"/>
</dbReference>
<protein>
    <recommendedName>
        <fullName evidence="7">nicotinamidase</fullName>
        <ecNumber evidence="7">3.5.1.19</ecNumber>
    </recommendedName>
    <alternativeName>
        <fullName evidence="8">Nicotinamide deamidase</fullName>
    </alternativeName>
</protein>
<sequence length="362" mass="40539">MAAEGDNDYFAPYRKANFSQASGMRECFDHFDSDGDGLLDAEEFGKLCASLFIRNHGGRYQLTEEQVIDLIEQLDENKDGKISLQEFKACWRYWFKQILSPVSALIIIDVQNDFISGSLALKHCPSGQDAEEVVPVINKLLDEVNFDVVVYTRDWHPADHISFAENAKHREMDHSSLVSSEDAKLFDVVRFAGPPVTEQKLWPTHCVQNSVGAEYHKDLKIVDNSFNISKGSHSNIDSYSAFWDNMKLSQTPLAKELGKRNVTDVYLCGLAFDICVSFTSIDAAEHGFRTTVIEDACRSVDCTDALKMKNKMKEAGCVIVNSQHVSKSIKQVPDMVNVNDRRPDLGYQAAINVAVAKKIINA</sequence>
<feature type="domain" description="EF-hand" evidence="9">
    <location>
        <begin position="62"/>
        <end position="97"/>
    </location>
</feature>
<gene>
    <name evidence="11" type="primary">LOC100374320</name>
</gene>
<reference evidence="11" key="1">
    <citation type="submission" date="2025-08" db="UniProtKB">
        <authorList>
            <consortium name="RefSeq"/>
        </authorList>
    </citation>
    <scope>IDENTIFICATION</scope>
    <source>
        <tissue evidence="11">Testes</tissue>
    </source>
</reference>
<comment type="pathway">
    <text evidence="6">Cofactor biosynthesis; nicotinate biosynthesis; nicotinate from nicotinamide: step 1/1.</text>
</comment>
<dbReference type="PROSITE" id="PS50222">
    <property type="entry name" value="EF_HAND_2"/>
    <property type="match status" value="2"/>
</dbReference>
<evidence type="ECO:0000259" key="9">
    <source>
        <dbReference type="PROSITE" id="PS50222"/>
    </source>
</evidence>
<keyword evidence="4" id="KW-0378">Hydrolase</keyword>
<dbReference type="InterPro" id="IPR018247">
    <property type="entry name" value="EF_Hand_1_Ca_BS"/>
</dbReference>
<dbReference type="CDD" id="cd01011">
    <property type="entry name" value="nicotinamidase"/>
    <property type="match status" value="1"/>
</dbReference>
<evidence type="ECO:0000256" key="8">
    <source>
        <dbReference type="ARBA" id="ARBA00043224"/>
    </source>
</evidence>
<dbReference type="Gene3D" id="1.10.238.10">
    <property type="entry name" value="EF-hand"/>
    <property type="match status" value="1"/>
</dbReference>
<dbReference type="SUPFAM" id="SSF52499">
    <property type="entry name" value="Isochorismatase-like hydrolases"/>
    <property type="match status" value="1"/>
</dbReference>
<evidence type="ECO:0000256" key="2">
    <source>
        <dbReference type="ARBA" id="ARBA00022642"/>
    </source>
</evidence>
<dbReference type="InterPro" id="IPR011992">
    <property type="entry name" value="EF-hand-dom_pair"/>
</dbReference>
<dbReference type="EC" id="3.5.1.19" evidence="7"/>
<name>A0ABM0GRK8_SACKO</name>
<evidence type="ECO:0000256" key="1">
    <source>
        <dbReference type="ARBA" id="ARBA00006336"/>
    </source>
</evidence>
<dbReference type="GeneID" id="100374320"/>
<dbReference type="Gene3D" id="3.40.50.850">
    <property type="entry name" value="Isochorismatase-like"/>
    <property type="match status" value="1"/>
</dbReference>
<dbReference type="Proteomes" id="UP000694865">
    <property type="component" value="Unplaced"/>
</dbReference>
<comment type="similarity">
    <text evidence="1">Belongs to the isochorismatase family.</text>
</comment>
<dbReference type="SUPFAM" id="SSF47473">
    <property type="entry name" value="EF-hand"/>
    <property type="match status" value="1"/>
</dbReference>
<dbReference type="InterPro" id="IPR000868">
    <property type="entry name" value="Isochorismatase-like_dom"/>
</dbReference>
<feature type="domain" description="EF-hand" evidence="9">
    <location>
        <begin position="19"/>
        <end position="54"/>
    </location>
</feature>
<evidence type="ECO:0000256" key="7">
    <source>
        <dbReference type="ARBA" id="ARBA00039017"/>
    </source>
</evidence>
<dbReference type="PROSITE" id="PS00018">
    <property type="entry name" value="EF_HAND_1"/>
    <property type="match status" value="2"/>
</dbReference>
<organism evidence="10 11">
    <name type="scientific">Saccoglossus kowalevskii</name>
    <name type="common">Acorn worm</name>
    <dbReference type="NCBI Taxonomy" id="10224"/>
    <lineage>
        <taxon>Eukaryota</taxon>
        <taxon>Metazoa</taxon>
        <taxon>Hemichordata</taxon>
        <taxon>Enteropneusta</taxon>
        <taxon>Harrimaniidae</taxon>
        <taxon>Saccoglossus</taxon>
    </lineage>
</organism>
<dbReference type="InterPro" id="IPR052347">
    <property type="entry name" value="Isochorismatase_Nicotinamidase"/>
</dbReference>
<accession>A0ABM0GRK8</accession>
<evidence type="ECO:0000256" key="5">
    <source>
        <dbReference type="ARBA" id="ARBA00022837"/>
    </source>
</evidence>
<evidence type="ECO:0000256" key="3">
    <source>
        <dbReference type="ARBA" id="ARBA00022723"/>
    </source>
</evidence>
<evidence type="ECO:0000313" key="11">
    <source>
        <dbReference type="RefSeq" id="XP_002735764.1"/>
    </source>
</evidence>
<dbReference type="CDD" id="cd00051">
    <property type="entry name" value="EFh"/>
    <property type="match status" value="1"/>
</dbReference>
<dbReference type="RefSeq" id="XP_002735764.1">
    <property type="nucleotide sequence ID" value="XM_002735718.1"/>
</dbReference>